<sequence>MKMGKKLGRIVFIQRRKQEGVILMMMDQKLELIESYSNFMSGQWIEAHEHQFKYLIVFNFNFVKEYLLAHIKMRKMGNFAQATRKYELYCNWRRSL</sequence>
<comment type="caution">
    <text evidence="1">The sequence shown here is derived from an EMBL/GenBank/DDBJ whole genome shotgun (WGS) entry which is preliminary data.</text>
</comment>
<dbReference type="AlphaFoldDB" id="A0A8S1WPQ1"/>
<evidence type="ECO:0000313" key="1">
    <source>
        <dbReference type="EMBL" id="CAD8190179.1"/>
    </source>
</evidence>
<evidence type="ECO:0000313" key="2">
    <source>
        <dbReference type="Proteomes" id="UP000689195"/>
    </source>
</evidence>
<proteinExistence type="predicted"/>
<gene>
    <name evidence="1" type="ORF">PPENT_87.1.T0950187</name>
</gene>
<dbReference type="EMBL" id="CAJJDO010000095">
    <property type="protein sequence ID" value="CAD8190179.1"/>
    <property type="molecule type" value="Genomic_DNA"/>
</dbReference>
<name>A0A8S1WPQ1_9CILI</name>
<protein>
    <submittedName>
        <fullName evidence="1">Uncharacterized protein</fullName>
    </submittedName>
</protein>
<accession>A0A8S1WPQ1</accession>
<organism evidence="1 2">
    <name type="scientific">Paramecium pentaurelia</name>
    <dbReference type="NCBI Taxonomy" id="43138"/>
    <lineage>
        <taxon>Eukaryota</taxon>
        <taxon>Sar</taxon>
        <taxon>Alveolata</taxon>
        <taxon>Ciliophora</taxon>
        <taxon>Intramacronucleata</taxon>
        <taxon>Oligohymenophorea</taxon>
        <taxon>Peniculida</taxon>
        <taxon>Parameciidae</taxon>
        <taxon>Paramecium</taxon>
    </lineage>
</organism>
<keyword evidence="2" id="KW-1185">Reference proteome</keyword>
<dbReference type="Proteomes" id="UP000689195">
    <property type="component" value="Unassembled WGS sequence"/>
</dbReference>
<reference evidence="1" key="1">
    <citation type="submission" date="2021-01" db="EMBL/GenBank/DDBJ databases">
        <authorList>
            <consortium name="Genoscope - CEA"/>
            <person name="William W."/>
        </authorList>
    </citation>
    <scope>NUCLEOTIDE SEQUENCE</scope>
</reference>